<gene>
    <name evidence="2" type="ORF">GCM10025863_23770</name>
</gene>
<sequence>MGAVSRRREPGSAETCRNGESWGNVGGIDHTDMDTAECDMWEGASMSEVVSSTADEMLEHLHARLDTHFSGMRDERALLEVAAPVFALEHELSAEDLDLLIATVRTAVSEGLGSRHRQWWLPFVVYAAEAGYDYVGDEYWRSFEQRTPAGALNTAP</sequence>
<evidence type="ECO:0000313" key="2">
    <source>
        <dbReference type="EMBL" id="BDZ39763.1"/>
    </source>
</evidence>
<evidence type="ECO:0000313" key="3">
    <source>
        <dbReference type="Proteomes" id="UP001321543"/>
    </source>
</evidence>
<reference evidence="3" key="1">
    <citation type="journal article" date="2019" name="Int. J. Syst. Evol. Microbiol.">
        <title>The Global Catalogue of Microorganisms (GCM) 10K type strain sequencing project: providing services to taxonomists for standard genome sequencing and annotation.</title>
        <authorList>
            <consortium name="The Broad Institute Genomics Platform"/>
            <consortium name="The Broad Institute Genome Sequencing Center for Infectious Disease"/>
            <person name="Wu L."/>
            <person name="Ma J."/>
        </authorList>
    </citation>
    <scope>NUCLEOTIDE SEQUENCE [LARGE SCALE GENOMIC DNA]</scope>
    <source>
        <strain evidence="3">NBRC 106310</strain>
    </source>
</reference>
<dbReference type="EMBL" id="AP027728">
    <property type="protein sequence ID" value="BDZ39763.1"/>
    <property type="molecule type" value="Genomic_DNA"/>
</dbReference>
<proteinExistence type="predicted"/>
<protein>
    <submittedName>
        <fullName evidence="2">Uncharacterized protein</fullName>
    </submittedName>
</protein>
<organism evidence="2 3">
    <name type="scientific">Microbacterium suwonense</name>
    <dbReference type="NCBI Taxonomy" id="683047"/>
    <lineage>
        <taxon>Bacteria</taxon>
        <taxon>Bacillati</taxon>
        <taxon>Actinomycetota</taxon>
        <taxon>Actinomycetes</taxon>
        <taxon>Micrococcales</taxon>
        <taxon>Microbacteriaceae</taxon>
        <taxon>Microbacterium</taxon>
    </lineage>
</organism>
<keyword evidence="3" id="KW-1185">Reference proteome</keyword>
<accession>A0ABN6X4P1</accession>
<feature type="region of interest" description="Disordered" evidence="1">
    <location>
        <begin position="1"/>
        <end position="29"/>
    </location>
</feature>
<name>A0ABN6X4P1_9MICO</name>
<dbReference type="Proteomes" id="UP001321543">
    <property type="component" value="Chromosome"/>
</dbReference>
<feature type="compositionally biased region" description="Basic and acidic residues" evidence="1">
    <location>
        <begin position="1"/>
        <end position="11"/>
    </location>
</feature>
<evidence type="ECO:0000256" key="1">
    <source>
        <dbReference type="SAM" id="MobiDB-lite"/>
    </source>
</evidence>